<proteinExistence type="predicted"/>
<protein>
    <submittedName>
        <fullName evidence="1">Uncharacterized protein</fullName>
    </submittedName>
</protein>
<organism evidence="1">
    <name type="scientific">bioreactor metagenome</name>
    <dbReference type="NCBI Taxonomy" id="1076179"/>
    <lineage>
        <taxon>unclassified sequences</taxon>
        <taxon>metagenomes</taxon>
        <taxon>ecological metagenomes</taxon>
    </lineage>
</organism>
<sequence length="67" mass="8112">MEIIVEFVEKTDVFPGDVFRYHVGFSSDEFRFRKHFDEKGNIRVHLAETAENNLRFSFPDFIQNWQK</sequence>
<reference evidence="1" key="1">
    <citation type="submission" date="2019-08" db="EMBL/GenBank/DDBJ databases">
        <authorList>
            <person name="Kucharzyk K."/>
            <person name="Murdoch R.W."/>
            <person name="Higgins S."/>
            <person name="Loffler F."/>
        </authorList>
    </citation>
    <scope>NUCLEOTIDE SEQUENCE</scope>
</reference>
<dbReference type="AlphaFoldDB" id="A0A645DQF9"/>
<gene>
    <name evidence="1" type="ORF">SDC9_138677</name>
</gene>
<comment type="caution">
    <text evidence="1">The sequence shown here is derived from an EMBL/GenBank/DDBJ whole genome shotgun (WGS) entry which is preliminary data.</text>
</comment>
<evidence type="ECO:0000313" key="1">
    <source>
        <dbReference type="EMBL" id="MPM91546.1"/>
    </source>
</evidence>
<accession>A0A645DQF9</accession>
<dbReference type="EMBL" id="VSSQ01038588">
    <property type="protein sequence ID" value="MPM91546.1"/>
    <property type="molecule type" value="Genomic_DNA"/>
</dbReference>
<name>A0A645DQF9_9ZZZZ</name>